<evidence type="ECO:0000313" key="5">
    <source>
        <dbReference type="Proteomes" id="UP000467841"/>
    </source>
</evidence>
<dbReference type="PRINTS" id="PR00886">
    <property type="entry name" value="HIGHMOBLTY12"/>
</dbReference>
<dbReference type="SUPFAM" id="SSF47095">
    <property type="entry name" value="HMG-box"/>
    <property type="match status" value="1"/>
</dbReference>
<dbReference type="Pfam" id="PF00505">
    <property type="entry name" value="HMG_box"/>
    <property type="match status" value="1"/>
</dbReference>
<dbReference type="CDD" id="cd22005">
    <property type="entry name" value="HMG-box_AtHMGB1-like"/>
    <property type="match status" value="1"/>
</dbReference>
<feature type="compositionally biased region" description="Acidic residues" evidence="2">
    <location>
        <begin position="173"/>
        <end position="182"/>
    </location>
</feature>
<feature type="compositionally biased region" description="Basic and acidic residues" evidence="2">
    <location>
        <begin position="162"/>
        <end position="172"/>
    </location>
</feature>
<feature type="domain" description="HMG box" evidence="3">
    <location>
        <begin position="90"/>
        <end position="160"/>
    </location>
</feature>
<keyword evidence="1" id="KW-0539">Nucleus</keyword>
<dbReference type="InterPro" id="IPR036910">
    <property type="entry name" value="HMG_box_dom_sf"/>
</dbReference>
<proteinExistence type="predicted"/>
<feature type="DNA-binding region" description="HMG box" evidence="1">
    <location>
        <begin position="90"/>
        <end position="160"/>
    </location>
</feature>
<dbReference type="AlphaFoldDB" id="A0A6D2J480"/>
<gene>
    <name evidence="4" type="ORF">MERR_LOCUS21130</name>
</gene>
<dbReference type="PROSITE" id="PS50118">
    <property type="entry name" value="HMG_BOX_2"/>
    <property type="match status" value="1"/>
</dbReference>
<reference evidence="4" key="1">
    <citation type="submission" date="2020-01" db="EMBL/GenBank/DDBJ databases">
        <authorList>
            <person name="Mishra B."/>
        </authorList>
    </citation>
    <scope>NUCLEOTIDE SEQUENCE [LARGE SCALE GENOMIC DNA]</scope>
</reference>
<keyword evidence="5" id="KW-1185">Reference proteome</keyword>
<feature type="compositionally biased region" description="Basic and acidic residues" evidence="2">
    <location>
        <begin position="183"/>
        <end position="193"/>
    </location>
</feature>
<dbReference type="GO" id="GO:0010197">
    <property type="term" value="P:polar nucleus fusion"/>
    <property type="evidence" value="ECO:0007669"/>
    <property type="project" value="TreeGrafter"/>
</dbReference>
<feature type="region of interest" description="Disordered" evidence="2">
    <location>
        <begin position="152"/>
        <end position="193"/>
    </location>
</feature>
<dbReference type="Proteomes" id="UP000467841">
    <property type="component" value="Unassembled WGS sequence"/>
</dbReference>
<dbReference type="OrthoDB" id="1919336at2759"/>
<comment type="caution">
    <text evidence="4">The sequence shown here is derived from an EMBL/GenBank/DDBJ whole genome shotgun (WGS) entry which is preliminary data.</text>
</comment>
<dbReference type="GO" id="GO:0005634">
    <property type="term" value="C:nucleus"/>
    <property type="evidence" value="ECO:0007669"/>
    <property type="project" value="UniProtKB-UniRule"/>
</dbReference>
<dbReference type="PANTHER" id="PTHR47658:SF1">
    <property type="entry name" value="MEIOSIS INITIATOR PROTEIN"/>
    <property type="match status" value="1"/>
</dbReference>
<evidence type="ECO:0000256" key="2">
    <source>
        <dbReference type="SAM" id="MobiDB-lite"/>
    </source>
</evidence>
<keyword evidence="1" id="KW-0238">DNA-binding</keyword>
<protein>
    <recommendedName>
        <fullName evidence="3">HMG box domain-containing protein</fullName>
    </recommendedName>
</protein>
<dbReference type="EMBL" id="CACVBM020001140">
    <property type="protein sequence ID" value="CAA7033895.1"/>
    <property type="molecule type" value="Genomic_DNA"/>
</dbReference>
<feature type="region of interest" description="Disordered" evidence="2">
    <location>
        <begin position="1"/>
        <end position="22"/>
    </location>
</feature>
<dbReference type="Gene3D" id="1.10.30.10">
    <property type="entry name" value="High mobility group box domain"/>
    <property type="match status" value="1"/>
</dbReference>
<dbReference type="SMART" id="SM00398">
    <property type="entry name" value="HMG"/>
    <property type="match status" value="1"/>
</dbReference>
<evidence type="ECO:0000313" key="4">
    <source>
        <dbReference type="EMBL" id="CAA7033895.1"/>
    </source>
</evidence>
<accession>A0A6D2J480</accession>
<dbReference type="InterPro" id="IPR009071">
    <property type="entry name" value="HMG_box_dom"/>
</dbReference>
<dbReference type="PANTHER" id="PTHR47658">
    <property type="entry name" value="HIGH MOBILITY GROUP B PROTEIN 12-RELATED"/>
    <property type="match status" value="1"/>
</dbReference>
<sequence>MADASTKTNAAKPMKRVEAETSNTSTLLRDKCGRAFVRCQGCNKSVAVALISMHSCSLDAQISVNLGKSSPSCTVVKRTIFTKGSASNKPTRPPTAFVIFMNEFRKNFRAENLFPGCNVKDVPKQGAEKWKSMTEEEKKPYLDKAAELKAEYNKSLESNDANDEKDKEKKTDDAEEKQDDDAVEAKEKEVENK</sequence>
<dbReference type="GO" id="GO:0003677">
    <property type="term" value="F:DNA binding"/>
    <property type="evidence" value="ECO:0007669"/>
    <property type="project" value="UniProtKB-UniRule"/>
</dbReference>
<organism evidence="4 5">
    <name type="scientific">Microthlaspi erraticum</name>
    <dbReference type="NCBI Taxonomy" id="1685480"/>
    <lineage>
        <taxon>Eukaryota</taxon>
        <taxon>Viridiplantae</taxon>
        <taxon>Streptophyta</taxon>
        <taxon>Embryophyta</taxon>
        <taxon>Tracheophyta</taxon>
        <taxon>Spermatophyta</taxon>
        <taxon>Magnoliopsida</taxon>
        <taxon>eudicotyledons</taxon>
        <taxon>Gunneridae</taxon>
        <taxon>Pentapetalae</taxon>
        <taxon>rosids</taxon>
        <taxon>malvids</taxon>
        <taxon>Brassicales</taxon>
        <taxon>Brassicaceae</taxon>
        <taxon>Coluteocarpeae</taxon>
        <taxon>Microthlaspi</taxon>
    </lineage>
</organism>
<evidence type="ECO:0000259" key="3">
    <source>
        <dbReference type="PROSITE" id="PS50118"/>
    </source>
</evidence>
<evidence type="ECO:0000256" key="1">
    <source>
        <dbReference type="PROSITE-ProRule" id="PRU00267"/>
    </source>
</evidence>
<name>A0A6D2J480_9BRAS</name>